<keyword evidence="1" id="KW-0812">Transmembrane</keyword>
<name>A0A1D8GGG0_9FIRM</name>
<protein>
    <submittedName>
        <fullName evidence="2">Uncharacterized protein</fullName>
    </submittedName>
</protein>
<dbReference type="EMBL" id="CP017269">
    <property type="protein sequence ID" value="AOT70002.1"/>
    <property type="molecule type" value="Genomic_DNA"/>
</dbReference>
<dbReference type="OrthoDB" id="1953171at2"/>
<dbReference type="KEGG" id="gfe:Gferi_10635"/>
<evidence type="ECO:0000313" key="2">
    <source>
        <dbReference type="EMBL" id="AOT70002.1"/>
    </source>
</evidence>
<evidence type="ECO:0000256" key="1">
    <source>
        <dbReference type="SAM" id="Phobius"/>
    </source>
</evidence>
<keyword evidence="3" id="KW-1185">Reference proteome</keyword>
<accession>A0A1D8GGG0</accession>
<keyword evidence="1" id="KW-0472">Membrane</keyword>
<feature type="transmembrane region" description="Helical" evidence="1">
    <location>
        <begin position="83"/>
        <end position="105"/>
    </location>
</feature>
<organism evidence="2 3">
    <name type="scientific">Geosporobacter ferrireducens</name>
    <dbReference type="NCBI Taxonomy" id="1424294"/>
    <lineage>
        <taxon>Bacteria</taxon>
        <taxon>Bacillati</taxon>
        <taxon>Bacillota</taxon>
        <taxon>Clostridia</taxon>
        <taxon>Peptostreptococcales</taxon>
        <taxon>Thermotaleaceae</taxon>
        <taxon>Geosporobacter</taxon>
    </lineage>
</organism>
<proteinExistence type="predicted"/>
<dbReference type="STRING" id="1424294.Gferi_10635"/>
<gene>
    <name evidence="2" type="ORF">Gferi_10635</name>
</gene>
<sequence>MDRMPMSVVVFGSIPEAILMAWAGFLLLGIKPPLRKILVVGVLQGIASYFIRRYFDFGPHIVAHMISFILISYMIIRANLPTTALAIIMAFIIVIMIEGPLLIFGKINVAHMLSMEWKRLLVFLPHEIVLGAIIYFCIRKDISLLKEFTFLKKIVG</sequence>
<feature type="transmembrane region" description="Helical" evidence="1">
    <location>
        <begin position="57"/>
        <end position="76"/>
    </location>
</feature>
<feature type="transmembrane region" description="Helical" evidence="1">
    <location>
        <begin position="117"/>
        <end position="138"/>
    </location>
</feature>
<dbReference type="Proteomes" id="UP000095743">
    <property type="component" value="Chromosome"/>
</dbReference>
<dbReference type="AlphaFoldDB" id="A0A1D8GGG0"/>
<dbReference type="RefSeq" id="WP_069976264.1">
    <property type="nucleotide sequence ID" value="NZ_CP017269.1"/>
</dbReference>
<reference evidence="2 3" key="1">
    <citation type="submission" date="2016-09" db="EMBL/GenBank/DDBJ databases">
        <title>Genomic analysis reveals versatility of anaerobic energy metabolism of Geosporobacter ferrireducens IRF9 of phylum Firmicutes.</title>
        <authorList>
            <person name="Kim S.-J."/>
        </authorList>
    </citation>
    <scope>NUCLEOTIDE SEQUENCE [LARGE SCALE GENOMIC DNA]</scope>
    <source>
        <strain evidence="2 3">IRF9</strain>
    </source>
</reference>
<keyword evidence="1" id="KW-1133">Transmembrane helix</keyword>
<feature type="transmembrane region" description="Helical" evidence="1">
    <location>
        <begin position="6"/>
        <end position="27"/>
    </location>
</feature>
<evidence type="ECO:0000313" key="3">
    <source>
        <dbReference type="Proteomes" id="UP000095743"/>
    </source>
</evidence>